<dbReference type="GeneID" id="64705959"/>
<dbReference type="EMBL" id="JABBWM010000085">
    <property type="protein sequence ID" value="KAG2093344.1"/>
    <property type="molecule type" value="Genomic_DNA"/>
</dbReference>
<keyword evidence="2" id="KW-1185">Reference proteome</keyword>
<evidence type="ECO:0000313" key="1">
    <source>
        <dbReference type="EMBL" id="KAG2093344.1"/>
    </source>
</evidence>
<name>A0A9P7JNP7_9AGAM</name>
<accession>A0A9P7JNP7</accession>
<protein>
    <submittedName>
        <fullName evidence="1">Uncharacterized protein</fullName>
    </submittedName>
</protein>
<comment type="caution">
    <text evidence="1">The sequence shown here is derived from an EMBL/GenBank/DDBJ whole genome shotgun (WGS) entry which is preliminary data.</text>
</comment>
<organism evidence="1 2">
    <name type="scientific">Suillus discolor</name>
    <dbReference type="NCBI Taxonomy" id="1912936"/>
    <lineage>
        <taxon>Eukaryota</taxon>
        <taxon>Fungi</taxon>
        <taxon>Dikarya</taxon>
        <taxon>Basidiomycota</taxon>
        <taxon>Agaricomycotina</taxon>
        <taxon>Agaricomycetes</taxon>
        <taxon>Agaricomycetidae</taxon>
        <taxon>Boletales</taxon>
        <taxon>Suillineae</taxon>
        <taxon>Suillaceae</taxon>
        <taxon>Suillus</taxon>
    </lineage>
</organism>
<sequence>MSRVKLKVVAPLPDLRHECELVYDSLSIRSASALFIAQDVTLALSKMIEVTIGMRALQAAGSCNAMTISAATLADIYDTHEQARLDDTVNMFTFGPSSS</sequence>
<dbReference type="OrthoDB" id="10555782at2759"/>
<dbReference type="AlphaFoldDB" id="A0A9P7JNP7"/>
<reference evidence="1" key="1">
    <citation type="journal article" date="2020" name="New Phytol.">
        <title>Comparative genomics reveals dynamic genome evolution in host specialist ectomycorrhizal fungi.</title>
        <authorList>
            <person name="Lofgren L.A."/>
            <person name="Nguyen N.H."/>
            <person name="Vilgalys R."/>
            <person name="Ruytinx J."/>
            <person name="Liao H.L."/>
            <person name="Branco S."/>
            <person name="Kuo A."/>
            <person name="LaButti K."/>
            <person name="Lipzen A."/>
            <person name="Andreopoulos W."/>
            <person name="Pangilinan J."/>
            <person name="Riley R."/>
            <person name="Hundley H."/>
            <person name="Na H."/>
            <person name="Barry K."/>
            <person name="Grigoriev I.V."/>
            <person name="Stajich J.E."/>
            <person name="Kennedy P.G."/>
        </authorList>
    </citation>
    <scope>NUCLEOTIDE SEQUENCE</scope>
    <source>
        <strain evidence="1">FC423</strain>
    </source>
</reference>
<dbReference type="Gene3D" id="1.20.1720.10">
    <property type="entry name" value="Multidrug resistance protein D"/>
    <property type="match status" value="1"/>
</dbReference>
<evidence type="ECO:0000313" key="2">
    <source>
        <dbReference type="Proteomes" id="UP000823399"/>
    </source>
</evidence>
<proteinExistence type="predicted"/>
<dbReference type="RefSeq" id="XP_041287170.1">
    <property type="nucleotide sequence ID" value="XM_041443700.1"/>
</dbReference>
<dbReference type="Proteomes" id="UP000823399">
    <property type="component" value="Unassembled WGS sequence"/>
</dbReference>
<gene>
    <name evidence="1" type="ORF">F5147DRAFT_821282</name>
</gene>